<evidence type="ECO:0000256" key="1">
    <source>
        <dbReference type="SAM" id="MobiDB-lite"/>
    </source>
</evidence>
<protein>
    <recommendedName>
        <fullName evidence="4">CLAVATA3/ESR (CLE)-related protein 44</fullName>
    </recommendedName>
</protein>
<sequence length="104" mass="11359">MAKLRSSSQISLFSNPSSCSSLLCVALLIFIFFIIFLQSPTSMAAASFPTEAPTSSYDESSRTSTTTMDFRPKRSHRQSHSKPTRSFEAGAHEVPSGPNPISNR</sequence>
<feature type="region of interest" description="Disordered" evidence="1">
    <location>
        <begin position="47"/>
        <end position="104"/>
    </location>
</feature>
<dbReference type="AlphaFoldDB" id="A0AAU9M1D4"/>
<dbReference type="GO" id="GO:0010089">
    <property type="term" value="P:xylem development"/>
    <property type="evidence" value="ECO:0007669"/>
    <property type="project" value="InterPro"/>
</dbReference>
<organism evidence="2 3">
    <name type="scientific">Lactuca virosa</name>
    <dbReference type="NCBI Taxonomy" id="75947"/>
    <lineage>
        <taxon>Eukaryota</taxon>
        <taxon>Viridiplantae</taxon>
        <taxon>Streptophyta</taxon>
        <taxon>Embryophyta</taxon>
        <taxon>Tracheophyta</taxon>
        <taxon>Spermatophyta</taxon>
        <taxon>Magnoliopsida</taxon>
        <taxon>eudicotyledons</taxon>
        <taxon>Gunneridae</taxon>
        <taxon>Pentapetalae</taxon>
        <taxon>asterids</taxon>
        <taxon>campanulids</taxon>
        <taxon>Asterales</taxon>
        <taxon>Asteraceae</taxon>
        <taxon>Cichorioideae</taxon>
        <taxon>Cichorieae</taxon>
        <taxon>Lactucinae</taxon>
        <taxon>Lactuca</taxon>
    </lineage>
</organism>
<dbReference type="InterPro" id="IPR037495">
    <property type="entry name" value="CLE41/42/44"/>
</dbReference>
<dbReference type="GO" id="GO:0048046">
    <property type="term" value="C:apoplast"/>
    <property type="evidence" value="ECO:0007669"/>
    <property type="project" value="TreeGrafter"/>
</dbReference>
<name>A0AAU9M1D4_9ASTR</name>
<proteinExistence type="predicted"/>
<evidence type="ECO:0000313" key="2">
    <source>
        <dbReference type="EMBL" id="CAH1417874.1"/>
    </source>
</evidence>
<feature type="compositionally biased region" description="Basic residues" evidence="1">
    <location>
        <begin position="73"/>
        <end position="83"/>
    </location>
</feature>
<dbReference type="Proteomes" id="UP001157418">
    <property type="component" value="Unassembled WGS sequence"/>
</dbReference>
<accession>A0AAU9M1D4</accession>
<dbReference type="PANTHER" id="PTHR35301:SF1">
    <property type="entry name" value="CLAVATA3_ESR (CLE)-RELATED PROTEIN 41-RELATED"/>
    <property type="match status" value="1"/>
</dbReference>
<feature type="compositionally biased region" description="Polar residues" evidence="1">
    <location>
        <begin position="52"/>
        <end position="68"/>
    </location>
</feature>
<dbReference type="EMBL" id="CAKMRJ010000113">
    <property type="protein sequence ID" value="CAH1417874.1"/>
    <property type="molecule type" value="Genomic_DNA"/>
</dbReference>
<gene>
    <name evidence="2" type="ORF">LVIROSA_LOCUS5522</name>
</gene>
<reference evidence="2 3" key="1">
    <citation type="submission" date="2022-01" db="EMBL/GenBank/DDBJ databases">
        <authorList>
            <person name="Xiong W."/>
            <person name="Schranz E."/>
        </authorList>
    </citation>
    <scope>NUCLEOTIDE SEQUENCE [LARGE SCALE GENOMIC DNA]</scope>
</reference>
<comment type="caution">
    <text evidence="2">The sequence shown here is derived from an EMBL/GenBank/DDBJ whole genome shotgun (WGS) entry which is preliminary data.</text>
</comment>
<evidence type="ECO:0000313" key="3">
    <source>
        <dbReference type="Proteomes" id="UP001157418"/>
    </source>
</evidence>
<keyword evidence="3" id="KW-1185">Reference proteome</keyword>
<dbReference type="GO" id="GO:0033612">
    <property type="term" value="F:receptor serine/threonine kinase binding"/>
    <property type="evidence" value="ECO:0007669"/>
    <property type="project" value="InterPro"/>
</dbReference>
<evidence type="ECO:0008006" key="4">
    <source>
        <dbReference type="Google" id="ProtNLM"/>
    </source>
</evidence>
<dbReference type="PANTHER" id="PTHR35301">
    <property type="entry name" value="CLAVATA3/ESR (CLE)-RELATED PROTEIN 41-RELATED"/>
    <property type="match status" value="1"/>
</dbReference>